<dbReference type="RefSeq" id="WP_134482942.1">
    <property type="nucleotide sequence ID" value="NZ_LR216287.1"/>
</dbReference>
<dbReference type="KEGG" id="nfn:NFRAN_0620"/>
<dbReference type="SUPFAM" id="SSF54909">
    <property type="entry name" value="Dimeric alpha+beta barrel"/>
    <property type="match status" value="1"/>
</dbReference>
<evidence type="ECO:0000256" key="1">
    <source>
        <dbReference type="ARBA" id="ARBA00001970"/>
    </source>
</evidence>
<sequence length="423" mass="48206">MSTKLQNGIYYKDDHKIGNSFGILFLKFSQKSDVDTIGKKLASIWFKIKNLEKGVIEEIDTNPRNRSSGNLTALIGYNSSIFSFNGVKKKRPSTFEEKWNFIPSVKGESMPIMNGSKIHYSTNSHEDSLITDHVVIQLIADTEFYTNRALVEIWKSLCQHNQKAERDSDITLTRYYTGFHSPTGRNLIGFHDGVSNLKSIERYDNIAITRVNNSDDSWVVNGTYLGFIRIIFDLHRWEKLSRERQEIIIGRDKKTGCPLIGVTKEGKPIKDRMCPVLGTFEIIEKGNERFREHAIYKTQNLPVGVSARLLENSHIGLTNPIMSINGKSSANFKIFRQGFQFIEFPSVDQGFYVGLNFISFQNTMEKLFNVLTYSNTNTRPQIANRNPEFSFHDFFQVQAAGSFLVPPSNNNESFPGSCIFGIK</sequence>
<keyword evidence="5" id="KW-0408">Iron</keyword>
<reference evidence="7 8" key="1">
    <citation type="submission" date="2019-02" db="EMBL/GenBank/DDBJ databases">
        <authorList>
            <person name="Lehtovirta-Morley E L."/>
        </authorList>
    </citation>
    <scope>NUCLEOTIDE SEQUENCE [LARGE SCALE GENOMIC DNA]</scope>
    <source>
        <strain evidence="7">NFRAN1</strain>
    </source>
</reference>
<dbReference type="EMBL" id="LR216287">
    <property type="protein sequence ID" value="VFJ12942.1"/>
    <property type="molecule type" value="Genomic_DNA"/>
</dbReference>
<evidence type="ECO:0000259" key="6">
    <source>
        <dbReference type="Pfam" id="PF20628"/>
    </source>
</evidence>
<dbReference type="Proteomes" id="UP000294299">
    <property type="component" value="Chromosome NFRAN"/>
</dbReference>
<evidence type="ECO:0000256" key="4">
    <source>
        <dbReference type="ARBA" id="ARBA00023002"/>
    </source>
</evidence>
<dbReference type="GO" id="GO:0046872">
    <property type="term" value="F:metal ion binding"/>
    <property type="evidence" value="ECO:0007669"/>
    <property type="project" value="UniProtKB-KW"/>
</dbReference>
<feature type="domain" description="Dyp-type peroxidase C-terminal" evidence="6">
    <location>
        <begin position="184"/>
        <end position="408"/>
    </location>
</feature>
<evidence type="ECO:0000256" key="2">
    <source>
        <dbReference type="ARBA" id="ARBA00022559"/>
    </source>
</evidence>
<comment type="cofactor">
    <cofactor evidence="1">
        <name>heme b</name>
        <dbReference type="ChEBI" id="CHEBI:60344"/>
    </cofactor>
</comment>
<dbReference type="GO" id="GO:0005829">
    <property type="term" value="C:cytosol"/>
    <property type="evidence" value="ECO:0007669"/>
    <property type="project" value="TreeGrafter"/>
</dbReference>
<evidence type="ECO:0000256" key="5">
    <source>
        <dbReference type="ARBA" id="ARBA00023004"/>
    </source>
</evidence>
<name>A0A484I805_9ARCH</name>
<dbReference type="GO" id="GO:0004601">
    <property type="term" value="F:peroxidase activity"/>
    <property type="evidence" value="ECO:0007669"/>
    <property type="project" value="UniProtKB-KW"/>
</dbReference>
<dbReference type="AlphaFoldDB" id="A0A484I805"/>
<protein>
    <submittedName>
        <fullName evidence="7">Putative Peroxidase</fullName>
    </submittedName>
</protein>
<keyword evidence="2 7" id="KW-0575">Peroxidase</keyword>
<organism evidence="7 8">
    <name type="scientific">Candidatus Nitrosocosmicus franklandianus</name>
    <dbReference type="NCBI Taxonomy" id="1798806"/>
    <lineage>
        <taxon>Archaea</taxon>
        <taxon>Nitrososphaerota</taxon>
        <taxon>Nitrososphaeria</taxon>
        <taxon>Nitrososphaerales</taxon>
        <taxon>Nitrososphaeraceae</taxon>
        <taxon>Candidatus Nitrosocosmicus</taxon>
    </lineage>
</organism>
<keyword evidence="3" id="KW-0479">Metal-binding</keyword>
<dbReference type="GO" id="GO:0020037">
    <property type="term" value="F:heme binding"/>
    <property type="evidence" value="ECO:0007669"/>
    <property type="project" value="InterPro"/>
</dbReference>
<dbReference type="InterPro" id="IPR011008">
    <property type="entry name" value="Dimeric_a/b-barrel"/>
</dbReference>
<evidence type="ECO:0000256" key="3">
    <source>
        <dbReference type="ARBA" id="ARBA00022723"/>
    </source>
</evidence>
<keyword evidence="4" id="KW-0560">Oxidoreductase</keyword>
<dbReference type="PROSITE" id="PS51404">
    <property type="entry name" value="DYP_PEROXIDASE"/>
    <property type="match status" value="1"/>
</dbReference>
<gene>
    <name evidence="7" type="ORF">NFRAN_0620</name>
</gene>
<proteinExistence type="predicted"/>
<keyword evidence="8" id="KW-1185">Reference proteome</keyword>
<dbReference type="InterPro" id="IPR006314">
    <property type="entry name" value="Dyp_peroxidase"/>
</dbReference>
<accession>A0A484I805</accession>
<evidence type="ECO:0000313" key="8">
    <source>
        <dbReference type="Proteomes" id="UP000294299"/>
    </source>
</evidence>
<dbReference type="InterPro" id="IPR048328">
    <property type="entry name" value="Dyp_perox_C"/>
</dbReference>
<dbReference type="Pfam" id="PF20628">
    <property type="entry name" value="Dyp_perox_C"/>
    <property type="match status" value="1"/>
</dbReference>
<dbReference type="PANTHER" id="PTHR30521">
    <property type="entry name" value="DEFERROCHELATASE/PEROXIDASE"/>
    <property type="match status" value="1"/>
</dbReference>
<dbReference type="GeneID" id="39420127"/>
<evidence type="ECO:0000313" key="7">
    <source>
        <dbReference type="EMBL" id="VFJ12942.1"/>
    </source>
</evidence>
<dbReference type="PANTHER" id="PTHR30521:SF0">
    <property type="entry name" value="DYP-TYPE PEROXIDASE FAMILY PROTEIN"/>
    <property type="match status" value="1"/>
</dbReference>